<dbReference type="PANTHER" id="PTHR36102:SF1">
    <property type="entry name" value="YDR124W-LIKE HELICAL BUNDLE DOMAIN-CONTAINING PROTEIN"/>
    <property type="match status" value="1"/>
</dbReference>
<keyword evidence="4" id="KW-1185">Reference proteome</keyword>
<feature type="compositionally biased region" description="Polar residues" evidence="1">
    <location>
        <begin position="341"/>
        <end position="352"/>
    </location>
</feature>
<feature type="region of interest" description="Disordered" evidence="1">
    <location>
        <begin position="336"/>
        <end position="381"/>
    </location>
</feature>
<dbReference type="InterPro" id="IPR047092">
    <property type="entry name" value="AFUB_07903/YDR124W-like_hel"/>
</dbReference>
<feature type="region of interest" description="Disordered" evidence="1">
    <location>
        <begin position="111"/>
        <end position="174"/>
    </location>
</feature>
<dbReference type="Proteomes" id="UP001345013">
    <property type="component" value="Unassembled WGS sequence"/>
</dbReference>
<feature type="compositionally biased region" description="Acidic residues" evidence="1">
    <location>
        <begin position="372"/>
        <end position="381"/>
    </location>
</feature>
<dbReference type="InterPro" id="IPR021264">
    <property type="entry name" value="AFUB_079030/YDR124W-like"/>
</dbReference>
<protein>
    <recommendedName>
        <fullName evidence="2">Subtelomeric hrmA-associated cluster protein AFUB-079030/YDR124W-like helical bundle domain-containing protein</fullName>
    </recommendedName>
</protein>
<dbReference type="EMBL" id="JAVRRG010000153">
    <property type="protein sequence ID" value="KAK5080249.1"/>
    <property type="molecule type" value="Genomic_DNA"/>
</dbReference>
<name>A0ABR0K1E7_9EURO</name>
<feature type="domain" description="Subtelomeric hrmA-associated cluster protein AFUB-079030/YDR124W-like helical bundle" evidence="2">
    <location>
        <begin position="187"/>
        <end position="327"/>
    </location>
</feature>
<feature type="compositionally biased region" description="Basic residues" evidence="1">
    <location>
        <begin position="416"/>
        <end position="425"/>
    </location>
</feature>
<sequence length="600" mass="68651">MNPYGMSPEDFAMYEKSHHGHYMQAFDPMATSFEESQHRAQLALRQSKKSKTPIESFHNYVAIVQDPFTGKIVLRSSSTMKNWRHDILGGEATSKFRAYTQSLHTANHSHVEDFDSEPAMFTPEPELHEKARESSDRPRQKRKRNDDVNVQESSELSHKEASSWKQGDDPDDDDCRYVTYRADATGDWEKWFSDAFRALQQVSCRVIAKEWIKTIHPKKQSTHPYNGKNPRTREMGDPNLTKPPYWPKDVIHKEPDHINKEARTKLLVHLLMHTPHKEMSSSGELRSVREITAEVLQESLKQKKLERDMSELGKKFPIIEQIIDVRKSLEQFEDGGIDGNTMITAPNFSDFNRGSKNDEADDEADEPHKGDDDDQDGANEGFEDVAGELQREMQASTNNGTNQSKQQDMPNDKGSKSKRSGRRRSRHDELRSAVGPSVRREPYAQVSTSQHPMLNIHPPLILPDWDSRPTMPTMGRAPHYIQHNLSPHDMHDGFDLVNWATPMQSGLNLNSQSVDQHMITPPPMSNVMTPASYVDVGSGHSSQQSFTGAPHATQFNRSGQYQVDMHNPRHPSLRAPTPYEAFMEQVSQNREIFQQRPYYM</sequence>
<feature type="region of interest" description="Disordered" evidence="1">
    <location>
        <begin position="218"/>
        <end position="240"/>
    </location>
</feature>
<comment type="caution">
    <text evidence="3">The sequence shown here is derived from an EMBL/GenBank/DDBJ whole genome shotgun (WGS) entry which is preliminary data.</text>
</comment>
<evidence type="ECO:0000313" key="4">
    <source>
        <dbReference type="Proteomes" id="UP001345013"/>
    </source>
</evidence>
<reference evidence="3 4" key="1">
    <citation type="submission" date="2023-08" db="EMBL/GenBank/DDBJ databases">
        <title>Black Yeasts Isolated from many extreme environments.</title>
        <authorList>
            <person name="Coleine C."/>
            <person name="Stajich J.E."/>
            <person name="Selbmann L."/>
        </authorList>
    </citation>
    <scope>NUCLEOTIDE SEQUENCE [LARGE SCALE GENOMIC DNA]</scope>
    <source>
        <strain evidence="3 4">CCFEE 5885</strain>
    </source>
</reference>
<evidence type="ECO:0000256" key="1">
    <source>
        <dbReference type="SAM" id="MobiDB-lite"/>
    </source>
</evidence>
<evidence type="ECO:0000259" key="2">
    <source>
        <dbReference type="Pfam" id="PF11001"/>
    </source>
</evidence>
<feature type="compositionally biased region" description="Polar residues" evidence="1">
    <location>
        <begin position="396"/>
        <end position="409"/>
    </location>
</feature>
<dbReference type="Pfam" id="PF11001">
    <property type="entry name" value="AFUB_07903_YDR124W_hel"/>
    <property type="match status" value="1"/>
</dbReference>
<gene>
    <name evidence="3" type="ORF">LTR24_008602</name>
</gene>
<feature type="region of interest" description="Disordered" evidence="1">
    <location>
        <begin position="396"/>
        <end position="439"/>
    </location>
</feature>
<feature type="compositionally biased region" description="Basic and acidic residues" evidence="1">
    <location>
        <begin position="125"/>
        <end position="138"/>
    </location>
</feature>
<proteinExistence type="predicted"/>
<organism evidence="3 4">
    <name type="scientific">Lithohypha guttulata</name>
    <dbReference type="NCBI Taxonomy" id="1690604"/>
    <lineage>
        <taxon>Eukaryota</taxon>
        <taxon>Fungi</taxon>
        <taxon>Dikarya</taxon>
        <taxon>Ascomycota</taxon>
        <taxon>Pezizomycotina</taxon>
        <taxon>Eurotiomycetes</taxon>
        <taxon>Chaetothyriomycetidae</taxon>
        <taxon>Chaetothyriales</taxon>
        <taxon>Trichomeriaceae</taxon>
        <taxon>Lithohypha</taxon>
    </lineage>
</organism>
<dbReference type="PANTHER" id="PTHR36102">
    <property type="entry name" value="CHROMOSOME 10, WHOLE GENOME SHOTGUN SEQUENCE"/>
    <property type="match status" value="1"/>
</dbReference>
<evidence type="ECO:0000313" key="3">
    <source>
        <dbReference type="EMBL" id="KAK5080249.1"/>
    </source>
</evidence>
<accession>A0ABR0K1E7</accession>
<feature type="compositionally biased region" description="Basic and acidic residues" evidence="1">
    <location>
        <begin position="155"/>
        <end position="168"/>
    </location>
</feature>